<dbReference type="STRING" id="64791.A0A151X3G7"/>
<dbReference type="Proteomes" id="UP000075809">
    <property type="component" value="Unassembled WGS sequence"/>
</dbReference>
<dbReference type="GO" id="GO:0012505">
    <property type="term" value="C:endomembrane system"/>
    <property type="evidence" value="ECO:0007669"/>
    <property type="project" value="TreeGrafter"/>
</dbReference>
<dbReference type="InterPro" id="IPR045242">
    <property type="entry name" value="Syntaxin"/>
</dbReference>
<proteinExistence type="predicted"/>
<feature type="compositionally biased region" description="Basic and acidic residues" evidence="6">
    <location>
        <begin position="163"/>
        <end position="182"/>
    </location>
</feature>
<keyword evidence="7" id="KW-0812">Transmembrane</keyword>
<accession>A0A151X3G7</accession>
<evidence type="ECO:0000313" key="10">
    <source>
        <dbReference type="Proteomes" id="UP000075809"/>
    </source>
</evidence>
<sequence length="515" mass="58989">MAEDNIDDILVRLDEIEKLQTELRHLVPRVTSNSSRHLQNVSRDSTASNRFPSLLTFPVISNFTSTPKNERVQKSTARLNLNSKLSSGNRYSTVNLKNTGGSQSKTRETNVFKNLLRSSNNVASSHVRNSSVSTSVADSTTLIRSTIANRMARDPQEAIKKRLKSETSKITTARDKTQRATGERSNVQLSGNKNVNSSEWITFKLLLLITGHTSIRNRYCERNCTFVERFMEKLNYCFINNKRVTVPYHHLGNRTPRRVKILYSPTIKGTKTLRLYESEAKMLTEYDACEKLFREIMEQLTMRDGEPKTSKVYASLSANIRLRMKQYTREVQQLKCKVEEASKLKTITFEEAERRTRQVEQLQSKDIQLQKLYEPRTNDYMSSRTSLLRADSSAFADGGTTSWAADDDDDKPLNVQVSVNDLMSHQDRALLEQDKGLEELCKVIARQKEIGQTISNEVDHQNEIIDDLADHMDRTDESLINKTQQVRNINSKDRTCGYWIVILILFIAIIIVSFV</sequence>
<evidence type="ECO:0000256" key="7">
    <source>
        <dbReference type="SAM" id="Phobius"/>
    </source>
</evidence>
<name>A0A151X3G7_9HYME</name>
<evidence type="ECO:0000256" key="1">
    <source>
        <dbReference type="ARBA" id="ARBA00004370"/>
    </source>
</evidence>
<feature type="coiled-coil region" evidence="5">
    <location>
        <begin position="317"/>
        <end position="344"/>
    </location>
</feature>
<evidence type="ECO:0000259" key="8">
    <source>
        <dbReference type="PROSITE" id="PS50192"/>
    </source>
</evidence>
<gene>
    <name evidence="9" type="ORF">ALC60_06138</name>
</gene>
<reference evidence="9 10" key="1">
    <citation type="submission" date="2015-09" db="EMBL/GenBank/DDBJ databases">
        <title>Trachymyrmex zeteki WGS genome.</title>
        <authorList>
            <person name="Nygaard S."/>
            <person name="Hu H."/>
            <person name="Boomsma J."/>
            <person name="Zhang G."/>
        </authorList>
    </citation>
    <scope>NUCLEOTIDE SEQUENCE [LARGE SCALE GENOMIC DNA]</scope>
    <source>
        <strain evidence="9">Tzet28-1</strain>
        <tissue evidence="9">Whole body</tissue>
    </source>
</reference>
<keyword evidence="3 5" id="KW-0175">Coiled coil</keyword>
<dbReference type="InterPro" id="IPR041875">
    <property type="entry name" value="Syntaxin-8_SNARE"/>
</dbReference>
<evidence type="ECO:0000256" key="2">
    <source>
        <dbReference type="ARBA" id="ARBA00022448"/>
    </source>
</evidence>
<dbReference type="PANTHER" id="PTHR19957:SF124">
    <property type="entry name" value="SYNTAXIN-8"/>
    <property type="match status" value="1"/>
</dbReference>
<keyword evidence="10" id="KW-1185">Reference proteome</keyword>
<feature type="transmembrane region" description="Helical" evidence="7">
    <location>
        <begin position="497"/>
        <end position="514"/>
    </location>
</feature>
<keyword evidence="2" id="KW-0813">Transport</keyword>
<keyword evidence="4 7" id="KW-0472">Membrane</keyword>
<dbReference type="CDD" id="cd15852">
    <property type="entry name" value="SNARE_Syntaxin8"/>
    <property type="match status" value="1"/>
</dbReference>
<dbReference type="GO" id="GO:0048278">
    <property type="term" value="P:vesicle docking"/>
    <property type="evidence" value="ECO:0007669"/>
    <property type="project" value="TreeGrafter"/>
</dbReference>
<comment type="subcellular location">
    <subcellularLocation>
        <location evidence="1">Membrane</location>
    </subcellularLocation>
</comment>
<evidence type="ECO:0000313" key="9">
    <source>
        <dbReference type="EMBL" id="KYQ54977.1"/>
    </source>
</evidence>
<organism evidence="9 10">
    <name type="scientific">Mycetomoellerius zeteki</name>
    <dbReference type="NCBI Taxonomy" id="64791"/>
    <lineage>
        <taxon>Eukaryota</taxon>
        <taxon>Metazoa</taxon>
        <taxon>Ecdysozoa</taxon>
        <taxon>Arthropoda</taxon>
        <taxon>Hexapoda</taxon>
        <taxon>Insecta</taxon>
        <taxon>Pterygota</taxon>
        <taxon>Neoptera</taxon>
        <taxon>Endopterygota</taxon>
        <taxon>Hymenoptera</taxon>
        <taxon>Apocrita</taxon>
        <taxon>Aculeata</taxon>
        <taxon>Formicoidea</taxon>
        <taxon>Formicidae</taxon>
        <taxon>Myrmicinae</taxon>
        <taxon>Mycetomoellerius</taxon>
    </lineage>
</organism>
<dbReference type="GO" id="GO:0005484">
    <property type="term" value="F:SNAP receptor activity"/>
    <property type="evidence" value="ECO:0007669"/>
    <property type="project" value="TreeGrafter"/>
</dbReference>
<protein>
    <submittedName>
        <fullName evidence="9">Syntaxin-8</fullName>
    </submittedName>
</protein>
<dbReference type="GO" id="GO:0000149">
    <property type="term" value="F:SNARE binding"/>
    <property type="evidence" value="ECO:0007669"/>
    <property type="project" value="TreeGrafter"/>
</dbReference>
<evidence type="ECO:0000256" key="5">
    <source>
        <dbReference type="SAM" id="Coils"/>
    </source>
</evidence>
<dbReference type="AlphaFoldDB" id="A0A151X3G7"/>
<feature type="domain" description="T-SNARE coiled-coil homology" evidence="8">
    <location>
        <begin position="427"/>
        <end position="489"/>
    </location>
</feature>
<dbReference type="GO" id="GO:0006906">
    <property type="term" value="P:vesicle fusion"/>
    <property type="evidence" value="ECO:0007669"/>
    <property type="project" value="TreeGrafter"/>
</dbReference>
<dbReference type="GO" id="GO:0006886">
    <property type="term" value="P:intracellular protein transport"/>
    <property type="evidence" value="ECO:0007669"/>
    <property type="project" value="TreeGrafter"/>
</dbReference>
<dbReference type="PROSITE" id="PS50192">
    <property type="entry name" value="T_SNARE"/>
    <property type="match status" value="1"/>
</dbReference>
<evidence type="ECO:0000256" key="3">
    <source>
        <dbReference type="ARBA" id="ARBA00023054"/>
    </source>
</evidence>
<dbReference type="GO" id="GO:0031201">
    <property type="term" value="C:SNARE complex"/>
    <property type="evidence" value="ECO:0007669"/>
    <property type="project" value="TreeGrafter"/>
</dbReference>
<dbReference type="SUPFAM" id="SSF58038">
    <property type="entry name" value="SNARE fusion complex"/>
    <property type="match status" value="1"/>
</dbReference>
<feature type="region of interest" description="Disordered" evidence="6">
    <location>
        <begin position="163"/>
        <end position="189"/>
    </location>
</feature>
<evidence type="ECO:0000256" key="6">
    <source>
        <dbReference type="SAM" id="MobiDB-lite"/>
    </source>
</evidence>
<keyword evidence="7" id="KW-1133">Transmembrane helix</keyword>
<dbReference type="Gene3D" id="1.20.5.110">
    <property type="match status" value="1"/>
</dbReference>
<dbReference type="SMART" id="SM00397">
    <property type="entry name" value="t_SNARE"/>
    <property type="match status" value="1"/>
</dbReference>
<dbReference type="InterPro" id="IPR000727">
    <property type="entry name" value="T_SNARE_dom"/>
</dbReference>
<dbReference type="PANTHER" id="PTHR19957">
    <property type="entry name" value="SYNTAXIN"/>
    <property type="match status" value="1"/>
</dbReference>
<dbReference type="EMBL" id="KQ982559">
    <property type="protein sequence ID" value="KYQ54977.1"/>
    <property type="molecule type" value="Genomic_DNA"/>
</dbReference>
<evidence type="ECO:0000256" key="4">
    <source>
        <dbReference type="ARBA" id="ARBA00023136"/>
    </source>
</evidence>